<evidence type="ECO:0000256" key="10">
    <source>
        <dbReference type="SAM" id="Phobius"/>
    </source>
</evidence>
<dbReference type="PANTHER" id="PTHR43065">
    <property type="entry name" value="SENSOR HISTIDINE KINASE"/>
    <property type="match status" value="1"/>
</dbReference>
<feature type="domain" description="Histidine kinase" evidence="11">
    <location>
        <begin position="496"/>
        <end position="708"/>
    </location>
</feature>
<keyword evidence="9" id="KW-0902">Two-component regulatory system</keyword>
<dbReference type="Gene3D" id="6.10.340.10">
    <property type="match status" value="1"/>
</dbReference>
<dbReference type="SMART" id="SM00304">
    <property type="entry name" value="HAMP"/>
    <property type="match status" value="1"/>
</dbReference>
<dbReference type="InterPro" id="IPR035965">
    <property type="entry name" value="PAS-like_dom_sf"/>
</dbReference>
<sequence>MRDPLSLIPVRYKLPLTFAFLCTVAFGFGGYIVLTTARDAMENQIRVRLTERAANTDLVLDKDLELLGRRVEDFASDGHIRLQLERLLDGADDAAAELVRHLQTNKLPLVDEFTDAALVDSAGQVLVQAYSTEAQPPLTFHRDRFWYGPLTPPDHSYPYPRFILSTPVHAIEGEKSLGYLQLVVRADVWAKRVGRGFSGSALEGMHIDLAVPDGFRMALYPQEDPAGSEAAASENAEDWMSFREPNVRTGWIVEVAIDRRAQLEPVRTLVWKFIYLGLALVLLALLLLLPSRQFLLKPLALLEGAARKIAGGDFSARVGYRSDDEVGHLSHAFDVMAAAVEERTLSLSKAADDLTRREADIRLERDRLNTVIHSMKDGLFILDRDGEVLLANTAARIVLDEMSAAGRSAGTRDCGQEDRGGRNCLECIQDYRRPAQNCEVAIGARSYEIRATSLHDTEGNEAGRVFVSRDVTERMLRASQEAHQERLSVLGEVAAVMAHEMNNPLAAISMFTQMLLAGLDAGSELHGHAEVVHRNTATCKRAIRSLLDMATASTSEYEDFEVRDLVNDVVQMLGPIADRGKVSLEYDDSVQDGFIRGDELQLRQALVNLVMNGIQAVGSGNPNGQVRVSVDDENDDRIIRVEDSGPGIDADLVDRIFDPFFTTKPPGEGTGLGLPTTRRIVEAHGGRISVVNRAEGGAEFTIRLPRSGEDRS</sequence>
<comment type="catalytic activity">
    <reaction evidence="1">
        <text>ATP + protein L-histidine = ADP + protein N-phospho-L-histidine.</text>
        <dbReference type="EC" id="2.7.13.3"/>
    </reaction>
</comment>
<evidence type="ECO:0000256" key="4">
    <source>
        <dbReference type="ARBA" id="ARBA00022553"/>
    </source>
</evidence>
<dbReference type="PANTHER" id="PTHR43065:SF10">
    <property type="entry name" value="PEROXIDE STRESS-ACTIVATED HISTIDINE KINASE MAK3"/>
    <property type="match status" value="1"/>
</dbReference>
<dbReference type="InterPro" id="IPR004358">
    <property type="entry name" value="Sig_transdc_His_kin-like_C"/>
</dbReference>
<dbReference type="Pfam" id="PF00512">
    <property type="entry name" value="HisKA"/>
    <property type="match status" value="1"/>
</dbReference>
<keyword evidence="10" id="KW-0812">Transmembrane</keyword>
<dbReference type="SUPFAM" id="SSF47384">
    <property type="entry name" value="Homodimeric domain of signal transducing histidine kinase"/>
    <property type="match status" value="1"/>
</dbReference>
<evidence type="ECO:0000259" key="12">
    <source>
        <dbReference type="PROSITE" id="PS50885"/>
    </source>
</evidence>
<dbReference type="PROSITE" id="PS50109">
    <property type="entry name" value="HIS_KIN"/>
    <property type="match status" value="1"/>
</dbReference>
<keyword evidence="10" id="KW-1133">Transmembrane helix</keyword>
<dbReference type="AlphaFoldDB" id="A0A8J7CD83"/>
<dbReference type="CDD" id="cd00082">
    <property type="entry name" value="HisKA"/>
    <property type="match status" value="1"/>
</dbReference>
<keyword evidence="5" id="KW-0808">Transferase</keyword>
<dbReference type="InterPro" id="IPR003661">
    <property type="entry name" value="HisK_dim/P_dom"/>
</dbReference>
<dbReference type="Gene3D" id="3.30.450.20">
    <property type="entry name" value="PAS domain"/>
    <property type="match status" value="1"/>
</dbReference>
<keyword evidence="4" id="KW-0597">Phosphoprotein</keyword>
<evidence type="ECO:0000256" key="2">
    <source>
        <dbReference type="ARBA" id="ARBA00004370"/>
    </source>
</evidence>
<evidence type="ECO:0000313" key="14">
    <source>
        <dbReference type="Proteomes" id="UP000648239"/>
    </source>
</evidence>
<evidence type="ECO:0000256" key="5">
    <source>
        <dbReference type="ARBA" id="ARBA00022679"/>
    </source>
</evidence>
<dbReference type="EC" id="2.7.13.3" evidence="3"/>
<dbReference type="SUPFAM" id="SSF55785">
    <property type="entry name" value="PYP-like sensor domain (PAS domain)"/>
    <property type="match status" value="1"/>
</dbReference>
<reference evidence="13 14" key="1">
    <citation type="submission" date="2020-08" db="EMBL/GenBank/DDBJ databases">
        <title>Acidobacteriota in marine sediments use diverse sulfur dissimilation pathways.</title>
        <authorList>
            <person name="Wasmund K."/>
        </authorList>
    </citation>
    <scope>NUCLEOTIDE SEQUENCE [LARGE SCALE GENOMIC DNA]</scope>
    <source>
        <strain evidence="13">MAG AM4</strain>
    </source>
</reference>
<dbReference type="InterPro" id="IPR005467">
    <property type="entry name" value="His_kinase_dom"/>
</dbReference>
<dbReference type="Pfam" id="PF00672">
    <property type="entry name" value="HAMP"/>
    <property type="match status" value="1"/>
</dbReference>
<gene>
    <name evidence="13" type="ORF">IFK94_09520</name>
</gene>
<dbReference type="SMART" id="SM00387">
    <property type="entry name" value="HATPase_c"/>
    <property type="match status" value="1"/>
</dbReference>
<keyword evidence="8" id="KW-0067">ATP-binding</keyword>
<dbReference type="InterPro" id="IPR036097">
    <property type="entry name" value="HisK_dim/P_sf"/>
</dbReference>
<dbReference type="InterPro" id="IPR036890">
    <property type="entry name" value="HATPase_C_sf"/>
</dbReference>
<dbReference type="Pfam" id="PF08448">
    <property type="entry name" value="PAS_4"/>
    <property type="match status" value="1"/>
</dbReference>
<comment type="caution">
    <text evidence="13">The sequence shown here is derived from an EMBL/GenBank/DDBJ whole genome shotgun (WGS) entry which is preliminary data.</text>
</comment>
<evidence type="ECO:0000313" key="13">
    <source>
        <dbReference type="EMBL" id="MBD3868352.1"/>
    </source>
</evidence>
<evidence type="ECO:0000256" key="3">
    <source>
        <dbReference type="ARBA" id="ARBA00012438"/>
    </source>
</evidence>
<dbReference type="GO" id="GO:0000155">
    <property type="term" value="F:phosphorelay sensor kinase activity"/>
    <property type="evidence" value="ECO:0007669"/>
    <property type="project" value="InterPro"/>
</dbReference>
<evidence type="ECO:0000256" key="9">
    <source>
        <dbReference type="ARBA" id="ARBA00023012"/>
    </source>
</evidence>
<evidence type="ECO:0000259" key="11">
    <source>
        <dbReference type="PROSITE" id="PS50109"/>
    </source>
</evidence>
<dbReference type="EMBL" id="JACXWD010000029">
    <property type="protein sequence ID" value="MBD3868352.1"/>
    <property type="molecule type" value="Genomic_DNA"/>
</dbReference>
<evidence type="ECO:0000256" key="6">
    <source>
        <dbReference type="ARBA" id="ARBA00022741"/>
    </source>
</evidence>
<organism evidence="13 14">
    <name type="scientific">Candidatus Polarisedimenticola svalbardensis</name>
    <dbReference type="NCBI Taxonomy" id="2886004"/>
    <lineage>
        <taxon>Bacteria</taxon>
        <taxon>Pseudomonadati</taxon>
        <taxon>Acidobacteriota</taxon>
        <taxon>Candidatus Polarisedimenticolia</taxon>
        <taxon>Candidatus Polarisedimenticolales</taxon>
        <taxon>Candidatus Polarisedimenticolaceae</taxon>
        <taxon>Candidatus Polarisedimenticola</taxon>
    </lineage>
</organism>
<dbReference type="Gene3D" id="3.30.565.10">
    <property type="entry name" value="Histidine kinase-like ATPase, C-terminal domain"/>
    <property type="match status" value="1"/>
</dbReference>
<keyword evidence="7" id="KW-0418">Kinase</keyword>
<evidence type="ECO:0000256" key="1">
    <source>
        <dbReference type="ARBA" id="ARBA00000085"/>
    </source>
</evidence>
<dbReference type="PROSITE" id="PS50885">
    <property type="entry name" value="HAMP"/>
    <property type="match status" value="1"/>
</dbReference>
<keyword evidence="10" id="KW-0472">Membrane</keyword>
<evidence type="ECO:0000256" key="7">
    <source>
        <dbReference type="ARBA" id="ARBA00022777"/>
    </source>
</evidence>
<proteinExistence type="predicted"/>
<dbReference type="InterPro" id="IPR003660">
    <property type="entry name" value="HAMP_dom"/>
</dbReference>
<name>A0A8J7CD83_9BACT</name>
<dbReference type="SUPFAM" id="SSF158472">
    <property type="entry name" value="HAMP domain-like"/>
    <property type="match status" value="1"/>
</dbReference>
<dbReference type="GO" id="GO:0016020">
    <property type="term" value="C:membrane"/>
    <property type="evidence" value="ECO:0007669"/>
    <property type="project" value="UniProtKB-SubCell"/>
</dbReference>
<comment type="subcellular location">
    <subcellularLocation>
        <location evidence="2">Membrane</location>
    </subcellularLocation>
</comment>
<dbReference type="PRINTS" id="PR00344">
    <property type="entry name" value="BCTRLSENSOR"/>
</dbReference>
<dbReference type="GO" id="GO:0005524">
    <property type="term" value="F:ATP binding"/>
    <property type="evidence" value="ECO:0007669"/>
    <property type="project" value="UniProtKB-KW"/>
</dbReference>
<protein>
    <recommendedName>
        <fullName evidence="3">histidine kinase</fullName>
        <ecNumber evidence="3">2.7.13.3</ecNumber>
    </recommendedName>
</protein>
<keyword evidence="6" id="KW-0547">Nucleotide-binding</keyword>
<dbReference type="Pfam" id="PF02518">
    <property type="entry name" value="HATPase_c"/>
    <property type="match status" value="1"/>
</dbReference>
<dbReference type="CDD" id="cd06225">
    <property type="entry name" value="HAMP"/>
    <property type="match status" value="1"/>
</dbReference>
<dbReference type="Gene3D" id="1.10.287.130">
    <property type="match status" value="1"/>
</dbReference>
<feature type="transmembrane region" description="Helical" evidence="10">
    <location>
        <begin position="269"/>
        <end position="289"/>
    </location>
</feature>
<dbReference type="SMART" id="SM00388">
    <property type="entry name" value="HisKA"/>
    <property type="match status" value="1"/>
</dbReference>
<dbReference type="InterPro" id="IPR013656">
    <property type="entry name" value="PAS_4"/>
</dbReference>
<dbReference type="InterPro" id="IPR003594">
    <property type="entry name" value="HATPase_dom"/>
</dbReference>
<evidence type="ECO:0000256" key="8">
    <source>
        <dbReference type="ARBA" id="ARBA00022840"/>
    </source>
</evidence>
<feature type="domain" description="HAMP" evidence="12">
    <location>
        <begin position="293"/>
        <end position="345"/>
    </location>
</feature>
<accession>A0A8J7CD83</accession>
<dbReference type="Proteomes" id="UP000648239">
    <property type="component" value="Unassembled WGS sequence"/>
</dbReference>
<feature type="transmembrane region" description="Helical" evidence="10">
    <location>
        <begin position="12"/>
        <end position="34"/>
    </location>
</feature>
<dbReference type="SUPFAM" id="SSF55874">
    <property type="entry name" value="ATPase domain of HSP90 chaperone/DNA topoisomerase II/histidine kinase"/>
    <property type="match status" value="1"/>
</dbReference>